<dbReference type="EMBL" id="CP032514">
    <property type="protein sequence ID" value="AYD90974.1"/>
    <property type="molecule type" value="Genomic_DNA"/>
</dbReference>
<protein>
    <recommendedName>
        <fullName evidence="13">GTP cyclohydrolase-2</fullName>
        <ecNumber evidence="13">3.5.4.25</ecNumber>
    </recommendedName>
    <alternativeName>
        <fullName evidence="13">GTP cyclohydrolase II</fullName>
    </alternativeName>
</protein>
<evidence type="ECO:0000256" key="1">
    <source>
        <dbReference type="ARBA" id="ARBA00000141"/>
    </source>
</evidence>
<evidence type="ECO:0000256" key="4">
    <source>
        <dbReference type="ARBA" id="ARBA00004904"/>
    </source>
</evidence>
<keyword evidence="11 13" id="KW-0342">GTP-binding</keyword>
<dbReference type="EC" id="3.5.4.25" evidence="13"/>
<evidence type="ECO:0000256" key="9">
    <source>
        <dbReference type="ARBA" id="ARBA00022801"/>
    </source>
</evidence>
<feature type="domain" description="GTP cyclohydrolase II" evidence="15">
    <location>
        <begin position="242"/>
        <end position="400"/>
    </location>
</feature>
<keyword evidence="17" id="KW-1185">Reference proteome</keyword>
<dbReference type="Gene3D" id="3.40.50.10990">
    <property type="entry name" value="GTP cyclohydrolase II"/>
    <property type="match status" value="1"/>
</dbReference>
<feature type="region of interest" description="Disordered" evidence="14">
    <location>
        <begin position="425"/>
        <end position="470"/>
    </location>
</feature>
<evidence type="ECO:0000256" key="2">
    <source>
        <dbReference type="ARBA" id="ARBA00002284"/>
    </source>
</evidence>
<dbReference type="SUPFAM" id="SSF55821">
    <property type="entry name" value="YrdC/RibB"/>
    <property type="match status" value="1"/>
</dbReference>
<comment type="similarity">
    <text evidence="5">In the N-terminal section; belongs to the DHBP synthase family.</text>
</comment>
<feature type="binding site" evidence="13">
    <location>
        <position position="301"/>
    </location>
    <ligand>
        <name>GTP</name>
        <dbReference type="ChEBI" id="CHEBI:37565"/>
    </ligand>
</feature>
<evidence type="ECO:0000256" key="8">
    <source>
        <dbReference type="ARBA" id="ARBA00022741"/>
    </source>
</evidence>
<feature type="binding site" evidence="13">
    <location>
        <position position="298"/>
    </location>
    <ligand>
        <name>Zn(2+)</name>
        <dbReference type="ChEBI" id="CHEBI:29105"/>
        <note>catalytic</note>
    </ligand>
</feature>
<keyword evidence="8 13" id="KW-0547">Nucleotide-binding</keyword>
<reference evidence="16 17" key="1">
    <citation type="submission" date="2018-09" db="EMBL/GenBank/DDBJ databases">
        <authorList>
            <person name="Li J."/>
        </authorList>
    </citation>
    <scope>NUCLEOTIDE SEQUENCE [LARGE SCALE GENOMIC DNA]</scope>
    <source>
        <strain evidence="16 17">2129</strain>
    </source>
</reference>
<proteinExistence type="inferred from homology"/>
<feature type="binding site" evidence="13">
    <location>
        <position position="385"/>
    </location>
    <ligand>
        <name>GTP</name>
        <dbReference type="ChEBI" id="CHEBI:37565"/>
    </ligand>
</feature>
<feature type="binding site" evidence="13">
    <location>
        <position position="380"/>
    </location>
    <ligand>
        <name>GTP</name>
        <dbReference type="ChEBI" id="CHEBI:37565"/>
    </ligand>
</feature>
<feature type="binding site" evidence="13">
    <location>
        <position position="345"/>
    </location>
    <ligand>
        <name>GTP</name>
        <dbReference type="ChEBI" id="CHEBI:37565"/>
    </ligand>
</feature>
<organism evidence="16 17">
    <name type="scientific">Actinomyces lilanjuaniae</name>
    <dbReference type="NCBI Taxonomy" id="2321394"/>
    <lineage>
        <taxon>Bacteria</taxon>
        <taxon>Bacillati</taxon>
        <taxon>Actinomycetota</taxon>
        <taxon>Actinomycetes</taxon>
        <taxon>Actinomycetales</taxon>
        <taxon>Actinomycetaceae</taxon>
        <taxon>Actinomyces</taxon>
    </lineage>
</organism>
<evidence type="ECO:0000256" key="7">
    <source>
        <dbReference type="ARBA" id="ARBA00022723"/>
    </source>
</evidence>
<comment type="pathway">
    <text evidence="3 13">Cofactor biosynthesis; riboflavin biosynthesis; 5-amino-6-(D-ribitylamino)uracil from GTP: step 1/4.</text>
</comment>
<keyword evidence="10 13" id="KW-0862">Zinc</keyword>
<comment type="similarity">
    <text evidence="13">Belongs to the GTP cyclohydrolase II family.</text>
</comment>
<feature type="binding site" evidence="13">
    <location>
        <position position="285"/>
    </location>
    <ligand>
        <name>Zn(2+)</name>
        <dbReference type="ChEBI" id="CHEBI:29105"/>
        <note>catalytic</note>
    </ligand>
</feature>
<evidence type="ECO:0000259" key="15">
    <source>
        <dbReference type="Pfam" id="PF00925"/>
    </source>
</evidence>
<feature type="binding site" evidence="13">
    <location>
        <begin position="323"/>
        <end position="325"/>
    </location>
    <ligand>
        <name>GTP</name>
        <dbReference type="ChEBI" id="CHEBI:37565"/>
    </ligand>
</feature>
<feature type="binding site" evidence="13">
    <location>
        <position position="296"/>
    </location>
    <ligand>
        <name>Zn(2+)</name>
        <dbReference type="ChEBI" id="CHEBI:29105"/>
        <note>catalytic</note>
    </ligand>
</feature>
<evidence type="ECO:0000256" key="12">
    <source>
        <dbReference type="ARBA" id="ARBA00049295"/>
    </source>
</evidence>
<dbReference type="Gene3D" id="3.90.870.10">
    <property type="entry name" value="DHBP synthase"/>
    <property type="match status" value="1"/>
</dbReference>
<dbReference type="InterPro" id="IPR017945">
    <property type="entry name" value="DHBP_synth_RibB-like_a/b_dom"/>
</dbReference>
<keyword evidence="7 13" id="KW-0479">Metal-binding</keyword>
<evidence type="ECO:0000256" key="13">
    <source>
        <dbReference type="HAMAP-Rule" id="MF_00179"/>
    </source>
</evidence>
<sequence>MAGVVDSSMERVLSQLSQGRPVVVVDDEARENEGDLVLAAQRATPETMGMLVRYTSGLICAPLTAERARVMRLPVMVEDGEDPRGTAYTVSCDARAGTTTGISAHDRCLTVRALLDTRTGPEALIRPGHVLPLVARAGGVLERAGHTEAAVDLCRLAGLEEVAAIGELVNDDGSLMRAAALRAFADEHDLAVVSIARLQEYRRAVGDVEEAGAPARGIGEAQGGVRGARAPGGRAPLTAPPVRLPTEHGVFTAVAWGTGSSEHLSLTAPVTEPGSVPLVRVHSECLTGDVMGSRRCDCGRQLDRALEMVQEQGGAVIYLRDHEGRGIGLVNKMRAYHEQDNGADTVEANEVLGLPVDARTYSTAADILRSLGLTRVRLLTNNPSKVSALEAEGIEVVGREPIEVGAHPESLRYLRTKRDRMHHHLTHLGRGSSGGTTRRQDSGVARSSAGTQQTADARSAAGSMSSADNR</sequence>
<feature type="binding site" evidence="13">
    <location>
        <begin position="280"/>
        <end position="284"/>
    </location>
    <ligand>
        <name>GTP</name>
        <dbReference type="ChEBI" id="CHEBI:37565"/>
    </ligand>
</feature>
<dbReference type="NCBIfam" id="TIGR00506">
    <property type="entry name" value="ribB"/>
    <property type="match status" value="1"/>
</dbReference>
<dbReference type="GO" id="GO:0003935">
    <property type="term" value="F:GTP cyclohydrolase II activity"/>
    <property type="evidence" value="ECO:0007669"/>
    <property type="project" value="UniProtKB-EC"/>
</dbReference>
<evidence type="ECO:0000313" key="17">
    <source>
        <dbReference type="Proteomes" id="UP000273001"/>
    </source>
</evidence>
<evidence type="ECO:0000256" key="11">
    <source>
        <dbReference type="ARBA" id="ARBA00023134"/>
    </source>
</evidence>
<gene>
    <name evidence="13 16" type="primary">ribA</name>
    <name evidence="16" type="ORF">D5R93_10620</name>
</gene>
<comment type="pathway">
    <text evidence="4">Cofactor biosynthesis; riboflavin biosynthesis; 2-hydroxy-3-oxobutyl phosphate from D-ribulose 5-phosphate: step 1/1.</text>
</comment>
<feature type="active site" description="Nucleophile" evidence="13">
    <location>
        <position position="359"/>
    </location>
</feature>
<comment type="catalytic activity">
    <reaction evidence="1">
        <text>D-ribulose 5-phosphate = (2S)-2-hydroxy-3-oxobutyl phosphate + formate + H(+)</text>
        <dbReference type="Rhea" id="RHEA:18457"/>
        <dbReference type="ChEBI" id="CHEBI:15378"/>
        <dbReference type="ChEBI" id="CHEBI:15740"/>
        <dbReference type="ChEBI" id="CHEBI:58121"/>
        <dbReference type="ChEBI" id="CHEBI:58830"/>
        <dbReference type="EC" id="4.1.99.12"/>
    </reaction>
</comment>
<dbReference type="PANTHER" id="PTHR21327">
    <property type="entry name" value="GTP CYCLOHYDROLASE II-RELATED"/>
    <property type="match status" value="1"/>
</dbReference>
<dbReference type="Pfam" id="PF00925">
    <property type="entry name" value="GTP_cyclohydro2"/>
    <property type="match status" value="1"/>
</dbReference>
<evidence type="ECO:0000313" key="16">
    <source>
        <dbReference type="EMBL" id="AYD90974.1"/>
    </source>
</evidence>
<evidence type="ECO:0000256" key="3">
    <source>
        <dbReference type="ARBA" id="ARBA00004853"/>
    </source>
</evidence>
<comment type="function">
    <text evidence="2">Catalyzes the conversion of D-ribulose 5-phosphate to formate and 3,4-dihydroxy-2-butanone 4-phosphate.</text>
</comment>
<comment type="catalytic activity">
    <reaction evidence="12 13">
        <text>GTP + 4 H2O = 2,5-diamino-6-hydroxy-4-(5-phosphoribosylamino)-pyrimidine + formate + 2 phosphate + 3 H(+)</text>
        <dbReference type="Rhea" id="RHEA:23704"/>
        <dbReference type="ChEBI" id="CHEBI:15377"/>
        <dbReference type="ChEBI" id="CHEBI:15378"/>
        <dbReference type="ChEBI" id="CHEBI:15740"/>
        <dbReference type="ChEBI" id="CHEBI:37565"/>
        <dbReference type="ChEBI" id="CHEBI:43474"/>
        <dbReference type="ChEBI" id="CHEBI:58614"/>
        <dbReference type="EC" id="3.5.4.25"/>
    </reaction>
</comment>
<dbReference type="HAMAP" id="MF_00179">
    <property type="entry name" value="RibA"/>
    <property type="match status" value="1"/>
</dbReference>
<comment type="function">
    <text evidence="13">Catalyzes the conversion of GTP to 2,5-diamino-6-ribosylamino-4(3H)-pyrimidinone 5'-phosphate (DARP), formate and pyrophosphate.</text>
</comment>
<evidence type="ECO:0000256" key="10">
    <source>
        <dbReference type="ARBA" id="ARBA00022833"/>
    </source>
</evidence>
<evidence type="ECO:0000256" key="14">
    <source>
        <dbReference type="SAM" id="MobiDB-lite"/>
    </source>
</evidence>
<dbReference type="InterPro" id="IPR032677">
    <property type="entry name" value="GTP_cyclohydro_II"/>
</dbReference>
<dbReference type="Pfam" id="PF00926">
    <property type="entry name" value="DHBP_synthase"/>
    <property type="match status" value="1"/>
</dbReference>
<evidence type="ECO:0000256" key="6">
    <source>
        <dbReference type="ARBA" id="ARBA00022619"/>
    </source>
</evidence>
<dbReference type="PANTHER" id="PTHR21327:SF18">
    <property type="entry name" value="3,4-DIHYDROXY-2-BUTANONE 4-PHOSPHATE SYNTHASE"/>
    <property type="match status" value="1"/>
</dbReference>
<dbReference type="Proteomes" id="UP000273001">
    <property type="component" value="Chromosome"/>
</dbReference>
<dbReference type="NCBIfam" id="TIGR00505">
    <property type="entry name" value="ribA"/>
    <property type="match status" value="1"/>
</dbReference>
<feature type="compositionally biased region" description="Polar residues" evidence="14">
    <location>
        <begin position="448"/>
        <end position="470"/>
    </location>
</feature>
<keyword evidence="9 13" id="KW-0378">Hydrolase</keyword>
<dbReference type="CDD" id="cd00641">
    <property type="entry name" value="GTP_cyclohydro2"/>
    <property type="match status" value="1"/>
</dbReference>
<dbReference type="InterPro" id="IPR036144">
    <property type="entry name" value="RibA-like_sf"/>
</dbReference>
<dbReference type="InterPro" id="IPR000926">
    <property type="entry name" value="RibA"/>
</dbReference>
<dbReference type="NCBIfam" id="NF001591">
    <property type="entry name" value="PRK00393.1"/>
    <property type="match status" value="1"/>
</dbReference>
<dbReference type="SUPFAM" id="SSF142695">
    <property type="entry name" value="RibA-like"/>
    <property type="match status" value="1"/>
</dbReference>
<comment type="cofactor">
    <cofactor evidence="13">
        <name>Zn(2+)</name>
        <dbReference type="ChEBI" id="CHEBI:29105"/>
    </cofactor>
    <text evidence="13">Binds 1 zinc ion per subunit.</text>
</comment>
<dbReference type="PIRSF" id="PIRSF001259">
    <property type="entry name" value="RibA"/>
    <property type="match status" value="1"/>
</dbReference>
<feature type="active site" description="Proton acceptor" evidence="13">
    <location>
        <position position="357"/>
    </location>
</feature>
<keyword evidence="6 13" id="KW-0686">Riboflavin biosynthesis</keyword>
<accession>A0ABM6Z710</accession>
<dbReference type="InterPro" id="IPR000422">
    <property type="entry name" value="DHBP_synthase_RibB"/>
</dbReference>
<evidence type="ECO:0000256" key="5">
    <source>
        <dbReference type="ARBA" id="ARBA00005520"/>
    </source>
</evidence>
<name>A0ABM6Z710_9ACTO</name>